<dbReference type="Gene3D" id="3.30.420.150">
    <property type="entry name" value="Exopolyphosphatase. Domain 2"/>
    <property type="match status" value="1"/>
</dbReference>
<dbReference type="OrthoDB" id="13787at2"/>
<evidence type="ECO:0000256" key="2">
    <source>
        <dbReference type="SAM" id="SignalP"/>
    </source>
</evidence>
<dbReference type="SUPFAM" id="SSF81901">
    <property type="entry name" value="HCP-like"/>
    <property type="match status" value="1"/>
</dbReference>
<feature type="repeat" description="TPR" evidence="1">
    <location>
        <begin position="134"/>
        <end position="167"/>
    </location>
</feature>
<feature type="repeat" description="TPR" evidence="1">
    <location>
        <begin position="171"/>
        <end position="204"/>
    </location>
</feature>
<dbReference type="PROSITE" id="PS50005">
    <property type="entry name" value="TPR"/>
    <property type="match status" value="4"/>
</dbReference>
<dbReference type="HOGENOM" id="CLU_428896_0_0_0"/>
<dbReference type="PROSITE" id="PS50293">
    <property type="entry name" value="TPR_REGION"/>
    <property type="match status" value="1"/>
</dbReference>
<keyword evidence="1" id="KW-0802">TPR repeat</keyword>
<evidence type="ECO:0000313" key="4">
    <source>
        <dbReference type="EMBL" id="AHE95403.1"/>
    </source>
</evidence>
<dbReference type="PATRIC" id="fig|75906.3.peg.124"/>
<protein>
    <recommendedName>
        <fullName evidence="3">Ppx/GppA phosphatase N-terminal domain-containing protein</fullName>
    </recommendedName>
</protein>
<keyword evidence="2" id="KW-0732">Signal</keyword>
<dbReference type="Pfam" id="PF02541">
    <property type="entry name" value="Ppx-GppA"/>
    <property type="match status" value="1"/>
</dbReference>
<feature type="chain" id="PRO_5004786931" description="Ppx/GppA phosphatase N-terminal domain-containing protein" evidence="2">
    <location>
        <begin position="24"/>
        <end position="643"/>
    </location>
</feature>
<feature type="repeat" description="TPR" evidence="1">
    <location>
        <begin position="94"/>
        <end position="127"/>
    </location>
</feature>
<gene>
    <name evidence="4" type="ORF">THERU_00635</name>
</gene>
<evidence type="ECO:0000259" key="3">
    <source>
        <dbReference type="Pfam" id="PF02541"/>
    </source>
</evidence>
<dbReference type="Gene3D" id="3.30.420.40">
    <property type="match status" value="1"/>
</dbReference>
<feature type="signal peptide" evidence="2">
    <location>
        <begin position="1"/>
        <end position="23"/>
    </location>
</feature>
<dbReference type="SMART" id="SM00028">
    <property type="entry name" value="TPR"/>
    <property type="match status" value="7"/>
</dbReference>
<dbReference type="eggNOG" id="COG0248">
    <property type="taxonomic scope" value="Bacteria"/>
</dbReference>
<organism evidence="5">
    <name type="scientific">Thermocrinis ruber</name>
    <dbReference type="NCBI Taxonomy" id="75906"/>
    <lineage>
        <taxon>Bacteria</taxon>
        <taxon>Pseudomonadati</taxon>
        <taxon>Aquificota</taxon>
        <taxon>Aquificia</taxon>
        <taxon>Aquificales</taxon>
        <taxon>Aquificaceae</taxon>
        <taxon>Thermocrinis</taxon>
    </lineage>
</organism>
<dbReference type="Pfam" id="PF13432">
    <property type="entry name" value="TPR_16"/>
    <property type="match status" value="1"/>
</dbReference>
<dbReference type="Proteomes" id="UP000018914">
    <property type="component" value="Chromosome"/>
</dbReference>
<dbReference type="InterPro" id="IPR003695">
    <property type="entry name" value="Ppx_GppA_N"/>
</dbReference>
<name>W0DEE0_9AQUI</name>
<dbReference type="AlphaFoldDB" id="W0DEE0"/>
<dbReference type="KEGG" id="trd:THERU_00635"/>
<evidence type="ECO:0000256" key="1">
    <source>
        <dbReference type="PROSITE-ProRule" id="PRU00339"/>
    </source>
</evidence>
<feature type="repeat" description="TPR" evidence="1">
    <location>
        <begin position="57"/>
        <end position="90"/>
    </location>
</feature>
<accession>W0DEE0</accession>
<dbReference type="EMBL" id="CP007028">
    <property type="protein sequence ID" value="AHE95403.1"/>
    <property type="molecule type" value="Genomic_DNA"/>
</dbReference>
<feature type="domain" description="Ppx/GppA phosphatase N-terminal" evidence="3">
    <location>
        <begin position="335"/>
        <end position="509"/>
    </location>
</feature>
<sequence>MKRAISLLFIILSLFAFENFAFAQPEVDACYNFHKAGDYRRAIEAGKRAIQKYPNNIDAHYCLGISYRMVGEFKLALEHMKRAESLTSNKEDLMYIYNQIGLIYDRMGYLDDALLYYSRSLSLARDLGNKSMQASVLNNIAVIYDRKGELDKALDFYEESLRLKTDEKEKATTYNNIAIIYGNKGNYQKAVEYFQKAIEVEERYGNYHRASMWKLNLGELYRRMKDYEKAEKYILEGLEGVKKVGDKYWEAVAYHYLGWLYKDKGNKKTAKDYLTRAYNLYKSIGAEGKAKEVLSDIQELEKQRVAVYGGVEIGSKGVKAQAYRIGLKGDEFYDLQEVFRESINTTIIAGVKETGAFSKDGIEETAQAVKTLIEKLKERGVPGDNIFVVASSAISSVKNRDELAKRVEELTGYKLEFLTVKDEVLFGIAGAVPPKYFYNSIFVDVGSGNTKIGYLENVGGSINVRSFEIPYGTVSLTERASKGKDFRTELVEVLSKEVEPVLKREAQKNPAYLNRQNVFLVGGIVWAITTLQKPGQVEEAYVKLSSSDIRNFTLTIPKNTDRVLNPDLSKLKPELRDKAKKQIEKVKDVFSVDNLYAGGMLLDSIGRTLNFEKRNLIFPRYGNWLVGYVVLRGYLEETEAVKK</sequence>
<proteinExistence type="predicted"/>
<keyword evidence="5" id="KW-1185">Reference proteome</keyword>
<evidence type="ECO:0000313" key="5">
    <source>
        <dbReference type="Proteomes" id="UP000018914"/>
    </source>
</evidence>
<dbReference type="Pfam" id="PF00515">
    <property type="entry name" value="TPR_1"/>
    <property type="match status" value="1"/>
</dbReference>
<dbReference type="STRING" id="75906.THERU_00635"/>
<dbReference type="Pfam" id="PF13424">
    <property type="entry name" value="TPR_12"/>
    <property type="match status" value="2"/>
</dbReference>
<dbReference type="InterPro" id="IPR043129">
    <property type="entry name" value="ATPase_NBD"/>
</dbReference>
<reference evidence="4 5" key="1">
    <citation type="submission" date="2013-12" db="EMBL/GenBank/DDBJ databases">
        <authorList>
            <consortium name="DOE Joint Genome Institute"/>
            <person name="Eisen J."/>
            <person name="Huntemann M."/>
            <person name="Han J."/>
            <person name="Chen A."/>
            <person name="Kyrpides N."/>
            <person name="Mavromatis K."/>
            <person name="Markowitz V."/>
            <person name="Palaniappan K."/>
            <person name="Ivanova N."/>
            <person name="Schaumberg A."/>
            <person name="Pati A."/>
            <person name="Liolios K."/>
            <person name="Nordberg H.P."/>
            <person name="Cantor M.N."/>
            <person name="Hua S.X."/>
            <person name="Woyke T."/>
        </authorList>
    </citation>
    <scope>NUCLEOTIDE SEQUENCE [LARGE SCALE GENOMIC DNA]</scope>
    <source>
        <strain evidence="4 5">DSM 23557</strain>
    </source>
</reference>
<dbReference type="SUPFAM" id="SSF53067">
    <property type="entry name" value="Actin-like ATPase domain"/>
    <property type="match status" value="1"/>
</dbReference>
<dbReference type="InterPro" id="IPR019734">
    <property type="entry name" value="TPR_rpt"/>
</dbReference>
<dbReference type="InterPro" id="IPR011990">
    <property type="entry name" value="TPR-like_helical_dom_sf"/>
</dbReference>
<dbReference type="eggNOG" id="COG0457">
    <property type="taxonomic scope" value="Bacteria"/>
</dbReference>
<dbReference type="PANTHER" id="PTHR10098">
    <property type="entry name" value="RAPSYN-RELATED"/>
    <property type="match status" value="1"/>
</dbReference>
<dbReference type="Gene3D" id="1.25.40.10">
    <property type="entry name" value="Tetratricopeptide repeat domain"/>
    <property type="match status" value="3"/>
</dbReference>
<dbReference type="RefSeq" id="WP_025305349.1">
    <property type="nucleotide sequence ID" value="NZ_CP007028.1"/>
</dbReference>